<dbReference type="InterPro" id="IPR005335">
    <property type="entry name" value="Terminase_ssu"/>
</dbReference>
<organism evidence="3 4">
    <name type="scientific">Paraclostridium bifermentans ATCC 638 = DSM 14991</name>
    <dbReference type="NCBI Taxonomy" id="1233171"/>
    <lineage>
        <taxon>Bacteria</taxon>
        <taxon>Bacillati</taxon>
        <taxon>Bacillota</taxon>
        <taxon>Clostridia</taxon>
        <taxon>Peptostreptococcales</taxon>
        <taxon>Peptostreptococcaceae</taxon>
        <taxon>Paraclostridium</taxon>
    </lineage>
</organism>
<evidence type="ECO:0000256" key="1">
    <source>
        <dbReference type="ARBA" id="ARBA00022612"/>
    </source>
</evidence>
<keyword evidence="2" id="KW-0231">Viral genome packaging</keyword>
<gene>
    <name evidence="3" type="ORF">C672_3646</name>
</gene>
<dbReference type="InterPro" id="IPR052404">
    <property type="entry name" value="SPP1-like_terminase"/>
</dbReference>
<dbReference type="Pfam" id="PF03592">
    <property type="entry name" value="Terminase_2"/>
    <property type="match status" value="1"/>
</dbReference>
<evidence type="ECO:0000313" key="3">
    <source>
        <dbReference type="EMBL" id="EQK39765.1"/>
    </source>
</evidence>
<dbReference type="PATRIC" id="fig|1233171.3.peg.3512"/>
<dbReference type="RefSeq" id="WP_021434521.1">
    <property type="nucleotide sequence ID" value="NZ_AVNC01000023.1"/>
</dbReference>
<keyword evidence="1" id="KW-1188">Viral release from host cell</keyword>
<name>T4VF73_PARBF</name>
<dbReference type="Gene3D" id="6.10.140.2160">
    <property type="match status" value="1"/>
</dbReference>
<dbReference type="PANTHER" id="PTHR41328">
    <property type="entry name" value="TERMINASE SMALL SUBUNIT-RELATED"/>
    <property type="match status" value="1"/>
</dbReference>
<dbReference type="Gene3D" id="1.10.10.1400">
    <property type="entry name" value="Terminase, small subunit, N-terminal DNA-binding domain, HTH motif"/>
    <property type="match status" value="1"/>
</dbReference>
<sequence length="144" mass="16320">MDLNSKHKAFCDDYLITLNATESYMKVYGCNAESAKANASRLIAKANVKKYLDERMEAKEDNSIMKQDEILSILTAIARGQESEEDVSVTQAGKVIRFEKNPSNKDRMKALELLGKRYRLFTDKVEANVKATTIVFEGEEELED</sequence>
<dbReference type="Proteomes" id="UP000015688">
    <property type="component" value="Unassembled WGS sequence"/>
</dbReference>
<dbReference type="InterPro" id="IPR038713">
    <property type="entry name" value="Terminase_Gp1_N_sf"/>
</dbReference>
<accession>T4VF73</accession>
<dbReference type="PANTHER" id="PTHR41328:SF2">
    <property type="entry name" value="TERMINASE SMALL SUBUNIT"/>
    <property type="match status" value="1"/>
</dbReference>
<evidence type="ECO:0000256" key="2">
    <source>
        <dbReference type="ARBA" id="ARBA00023219"/>
    </source>
</evidence>
<protein>
    <submittedName>
        <fullName evidence="3">Terminase small subunit</fullName>
    </submittedName>
</protein>
<dbReference type="EMBL" id="AVNC01000023">
    <property type="protein sequence ID" value="EQK39765.1"/>
    <property type="molecule type" value="Genomic_DNA"/>
</dbReference>
<dbReference type="AlphaFoldDB" id="T4VF73"/>
<comment type="caution">
    <text evidence="3">The sequence shown here is derived from an EMBL/GenBank/DDBJ whole genome shotgun (WGS) entry which is preliminary data.</text>
</comment>
<evidence type="ECO:0000313" key="4">
    <source>
        <dbReference type="Proteomes" id="UP000015688"/>
    </source>
</evidence>
<proteinExistence type="predicted"/>
<dbReference type="GO" id="GO:0051276">
    <property type="term" value="P:chromosome organization"/>
    <property type="evidence" value="ECO:0007669"/>
    <property type="project" value="InterPro"/>
</dbReference>
<reference evidence="3 4" key="1">
    <citation type="submission" date="2013-06" db="EMBL/GenBank/DDBJ databases">
        <authorList>
            <person name="Walk S."/>
            <person name="Aronoff D."/>
            <person name="Young V.Y."/>
            <person name="Marsh J."/>
            <person name="Harrison L."/>
            <person name="Daugherty S.C."/>
            <person name="Shefchek K.A."/>
            <person name="Hine E.E."/>
            <person name="Tallon L.J."/>
            <person name="Sadzewicz L.K."/>
            <person name="Rasko D.A."/>
        </authorList>
    </citation>
    <scope>NUCLEOTIDE SEQUENCE [LARGE SCALE GENOMIC DNA]</scope>
    <source>
        <strain evidence="3 4">ATCC 638</strain>
    </source>
</reference>